<dbReference type="InterPro" id="IPR018028">
    <property type="entry name" value="Catalase"/>
</dbReference>
<keyword evidence="6 7" id="KW-0408">Iron</keyword>
<dbReference type="EC" id="1.11.1.-" evidence="7"/>
<evidence type="ECO:0000256" key="5">
    <source>
        <dbReference type="ARBA" id="ARBA00023002"/>
    </source>
</evidence>
<comment type="similarity">
    <text evidence="1 7">Belongs to the catalase family.</text>
</comment>
<dbReference type="InterPro" id="IPR011614">
    <property type="entry name" value="Catalase_core"/>
</dbReference>
<feature type="domain" description="Catalase core" evidence="10">
    <location>
        <begin position="48"/>
        <end position="358"/>
    </location>
</feature>
<dbReference type="PIRSF" id="PIRSF000296">
    <property type="entry name" value="SrpA"/>
    <property type="match status" value="1"/>
</dbReference>
<evidence type="ECO:0000256" key="6">
    <source>
        <dbReference type="ARBA" id="ARBA00023004"/>
    </source>
</evidence>
<dbReference type="InterPro" id="IPR024168">
    <property type="entry name" value="Catalase_SrpA-type_pred"/>
</dbReference>
<evidence type="ECO:0000256" key="7">
    <source>
        <dbReference type="PIRNR" id="PIRNR000296"/>
    </source>
</evidence>
<dbReference type="Proteomes" id="UP001524587">
    <property type="component" value="Unassembled WGS sequence"/>
</dbReference>
<dbReference type="GO" id="GO:0004601">
    <property type="term" value="F:peroxidase activity"/>
    <property type="evidence" value="ECO:0007669"/>
    <property type="project" value="UniProtKB-KW"/>
</dbReference>
<evidence type="ECO:0000256" key="4">
    <source>
        <dbReference type="ARBA" id="ARBA00022723"/>
    </source>
</evidence>
<protein>
    <recommendedName>
        <fullName evidence="7">Catalase-related peroxidase</fullName>
        <ecNumber evidence="7">1.11.1.-</ecNumber>
    </recommendedName>
</protein>
<keyword evidence="4 7" id="KW-0479">Metal-binding</keyword>
<comment type="function">
    <text evidence="7">Has an organic peroxide-dependent peroxidase activity.</text>
</comment>
<keyword evidence="5 7" id="KW-0560">Oxidoreductase</keyword>
<reference evidence="11 12" key="1">
    <citation type="submission" date="2022-06" db="EMBL/GenBank/DDBJ databases">
        <title>Endosaccharibacter gen. nov., sp. nov., endophytic bacteria isolated from sugarcane.</title>
        <authorList>
            <person name="Pitiwittayakul N."/>
            <person name="Yukphan P."/>
            <person name="Charoenyingcharoen P."/>
            <person name="Tanasupawat S."/>
        </authorList>
    </citation>
    <scope>NUCLEOTIDE SEQUENCE [LARGE SCALE GENOMIC DNA]</scope>
    <source>
        <strain evidence="11 12">KSS8</strain>
    </source>
</reference>
<feature type="transmembrane region" description="Helical" evidence="9">
    <location>
        <begin position="12"/>
        <end position="37"/>
    </location>
</feature>
<evidence type="ECO:0000256" key="3">
    <source>
        <dbReference type="ARBA" id="ARBA00022617"/>
    </source>
</evidence>
<evidence type="ECO:0000256" key="1">
    <source>
        <dbReference type="ARBA" id="ARBA00005329"/>
    </source>
</evidence>
<accession>A0ABT1W619</accession>
<comment type="caution">
    <text evidence="11">The sequence shown here is derived from an EMBL/GenBank/DDBJ whole genome shotgun (WGS) entry which is preliminary data.</text>
</comment>
<keyword evidence="3 7" id="KW-0349">Heme</keyword>
<dbReference type="PANTHER" id="PTHR11465:SF9">
    <property type="entry name" value="CATALASE"/>
    <property type="match status" value="1"/>
</dbReference>
<dbReference type="PANTHER" id="PTHR11465">
    <property type="entry name" value="CATALASE"/>
    <property type="match status" value="1"/>
</dbReference>
<name>A0ABT1W619_9PROT</name>
<dbReference type="SMART" id="SM01060">
    <property type="entry name" value="Catalase"/>
    <property type="match status" value="1"/>
</dbReference>
<evidence type="ECO:0000256" key="8">
    <source>
        <dbReference type="SAM" id="MobiDB-lite"/>
    </source>
</evidence>
<dbReference type="PROSITE" id="PS51402">
    <property type="entry name" value="CATALASE_3"/>
    <property type="match status" value="1"/>
</dbReference>
<keyword evidence="12" id="KW-1185">Reference proteome</keyword>
<keyword evidence="9" id="KW-0472">Membrane</keyword>
<organism evidence="11 12">
    <name type="scientific">Endosaccharibacter trunci</name>
    <dbReference type="NCBI Taxonomy" id="2812733"/>
    <lineage>
        <taxon>Bacteria</taxon>
        <taxon>Pseudomonadati</taxon>
        <taxon>Pseudomonadota</taxon>
        <taxon>Alphaproteobacteria</taxon>
        <taxon>Acetobacterales</taxon>
        <taxon>Acetobacteraceae</taxon>
        <taxon>Endosaccharibacter</taxon>
    </lineage>
</organism>
<keyword evidence="9" id="KW-0812">Transmembrane</keyword>
<gene>
    <name evidence="11" type="ORF">NFI95_02210</name>
</gene>
<keyword evidence="9" id="KW-1133">Transmembrane helix</keyword>
<proteinExistence type="inferred from homology"/>
<dbReference type="InterPro" id="IPR020835">
    <property type="entry name" value="Catalase_sf"/>
</dbReference>
<comment type="cofactor">
    <cofactor evidence="7">
        <name>heme</name>
        <dbReference type="ChEBI" id="CHEBI:30413"/>
    </cofactor>
</comment>
<feature type="region of interest" description="Disordered" evidence="8">
    <location>
        <begin position="336"/>
        <end position="358"/>
    </location>
</feature>
<dbReference type="Gene3D" id="2.40.180.10">
    <property type="entry name" value="Catalase core domain"/>
    <property type="match status" value="1"/>
</dbReference>
<keyword evidence="2 7" id="KW-0575">Peroxidase</keyword>
<dbReference type="SUPFAM" id="SSF56634">
    <property type="entry name" value="Heme-dependent catalase-like"/>
    <property type="match status" value="1"/>
</dbReference>
<dbReference type="EMBL" id="JAMSKV010000001">
    <property type="protein sequence ID" value="MCQ8277263.1"/>
    <property type="molecule type" value="Genomic_DNA"/>
</dbReference>
<evidence type="ECO:0000256" key="2">
    <source>
        <dbReference type="ARBA" id="ARBA00022559"/>
    </source>
</evidence>
<dbReference type="Gene3D" id="1.20.1280.120">
    <property type="match status" value="1"/>
</dbReference>
<dbReference type="CDD" id="cd08153">
    <property type="entry name" value="srpA_like"/>
    <property type="match status" value="1"/>
</dbReference>
<evidence type="ECO:0000313" key="12">
    <source>
        <dbReference type="Proteomes" id="UP001524587"/>
    </source>
</evidence>
<sequence length="358" mass="37767">MPPEPRPPGRAPIAPLAGIAAVVVVLGGAFAYAGGFLSPSRLSPVKLVNAFGQPASDALGHRRNHAKGICFTGRFDSSGQAAAISRAALFAAGASAPVIGRFNLGTPVFASPDDSVRVRGMSIDIRPNQPGEWRSAMINAPIFPVSTPADFYALLLASGSKDQGAMPRFIAAHPGFAPFGAWATKGPWTGSYAEERYNGLNSFRVTDQSGTVRTVRWSMLPAAPVQNVDPATLKDAAPDALEKEITDRVTAAPQRWTLQFTVAAEGDPTADPSKPWPAGRQTIDAGTLVVDKIEPEADGPCRDINYDPTVLPDGMTTSDDPFPAARSSAYAVSFNRRTAEAADYPRTETYPETGGTSQ</sequence>
<evidence type="ECO:0000256" key="9">
    <source>
        <dbReference type="SAM" id="Phobius"/>
    </source>
</evidence>
<dbReference type="Pfam" id="PF00199">
    <property type="entry name" value="Catalase"/>
    <property type="match status" value="1"/>
</dbReference>
<evidence type="ECO:0000313" key="11">
    <source>
        <dbReference type="EMBL" id="MCQ8277263.1"/>
    </source>
</evidence>
<dbReference type="RefSeq" id="WP_422862697.1">
    <property type="nucleotide sequence ID" value="NZ_JAMSKV010000001.1"/>
</dbReference>
<feature type="compositionally biased region" description="Basic and acidic residues" evidence="8">
    <location>
        <begin position="337"/>
        <end position="346"/>
    </location>
</feature>
<evidence type="ECO:0000259" key="10">
    <source>
        <dbReference type="SMART" id="SM01060"/>
    </source>
</evidence>